<protein>
    <submittedName>
        <fullName evidence="7">YhgE/Pip domain-containing protein</fullName>
    </submittedName>
</protein>
<dbReference type="Proteomes" id="UP000664382">
    <property type="component" value="Unassembled WGS sequence"/>
</dbReference>
<feature type="transmembrane region" description="Helical" evidence="6">
    <location>
        <begin position="617"/>
        <end position="635"/>
    </location>
</feature>
<dbReference type="InterPro" id="IPR023908">
    <property type="entry name" value="xxxLxxG_rpt"/>
</dbReference>
<dbReference type="AlphaFoldDB" id="A0A939MLW4"/>
<evidence type="ECO:0000256" key="1">
    <source>
        <dbReference type="ARBA" id="ARBA00004141"/>
    </source>
</evidence>
<keyword evidence="2 6" id="KW-0812">Transmembrane</keyword>
<feature type="transmembrane region" description="Helical" evidence="6">
    <location>
        <begin position="687"/>
        <end position="720"/>
    </location>
</feature>
<evidence type="ECO:0000256" key="6">
    <source>
        <dbReference type="SAM" id="Phobius"/>
    </source>
</evidence>
<evidence type="ECO:0000256" key="2">
    <source>
        <dbReference type="ARBA" id="ARBA00022692"/>
    </source>
</evidence>
<feature type="transmembrane region" description="Helical" evidence="6">
    <location>
        <begin position="550"/>
        <end position="571"/>
    </location>
</feature>
<dbReference type="PANTHER" id="PTHR43077:SF10">
    <property type="entry name" value="TRANSPORT PERMEASE PROTEIN"/>
    <property type="match status" value="1"/>
</dbReference>
<dbReference type="EMBL" id="JAGDYM010000014">
    <property type="protein sequence ID" value="MBO1902660.1"/>
    <property type="molecule type" value="Genomic_DNA"/>
</dbReference>
<feature type="transmembrane region" description="Helical" evidence="6">
    <location>
        <begin position="20"/>
        <end position="42"/>
    </location>
</feature>
<dbReference type="RefSeq" id="WP_208098427.1">
    <property type="nucleotide sequence ID" value="NZ_JAGDYM010000014.1"/>
</dbReference>
<proteinExistence type="predicted"/>
<evidence type="ECO:0000313" key="8">
    <source>
        <dbReference type="Proteomes" id="UP000664382"/>
    </source>
</evidence>
<feature type="transmembrane region" description="Helical" evidence="6">
    <location>
        <begin position="647"/>
        <end position="667"/>
    </location>
</feature>
<dbReference type="InterPro" id="IPR017500">
    <property type="entry name" value="Phage_infect_YhgE_N"/>
</dbReference>
<evidence type="ECO:0000256" key="4">
    <source>
        <dbReference type="ARBA" id="ARBA00023136"/>
    </source>
</evidence>
<sequence>MSGAESRVFERLRGGRAITWRTVLGLVLVPLVAAGVLLWGLWNPTERLDGMTAAVVNLDEPATVDGETVPMGRVLAAELIGEAELGESEDDNFTWQLTDEDDAASGLEDGRYATVVTIPEEFSSAATSVSRGADEAEAATIDIRTSDRGRLLDSALSNIVTATATRVLNEQLGAQYVGNVFVGMNELGAGIGEAAGGASQLATGGSALTSGADELADGTSQLADGASELATGTSGLSDGASQLAEGTSGLATGTSELADGASELADGTSELSGGVEKLAEGASGLSDGLSELASGAKTAAKGGSTLADGVETYTDGAGQAITGLQEGGAAAIEPLTQYRDAIDADLIPMPSPEAKSQAIAGLNQLIDGLAAAASTDPNTDLNRLKAAGAPLATGARESAKGQKTLADAVAQTSGGAAELSGGLDELAKNVPALAKGAEQLAAGTGELSEGAAELADGTGELATGAQELAGGTGEFALGARELAGGTGELADGVRQSADGARELADGLGEASDGIPSYTDSQAERLAETMVAPVSAEGADDELFNASGVPLFAGIALWAGALAAFLVLSPLWRRTGEAARGTGFLTLRSALPAIGLGAVQGLIAGAVLPPLLGYNLSQGFGFLGLAVVAGIAFALVNQGLSALLGGFGRFLSFVLLVVAFAIGVISTAPPVLQAIGDASPIGALFAGFQAVALGTGSAGGALAVLILWGLGGLLLTAFAIARDRRRWAAAAPA</sequence>
<dbReference type="GO" id="GO:0016020">
    <property type="term" value="C:membrane"/>
    <property type="evidence" value="ECO:0007669"/>
    <property type="project" value="UniProtKB-SubCell"/>
</dbReference>
<name>A0A939MLW4_9MICO</name>
<feature type="compositionally biased region" description="Polar residues" evidence="5">
    <location>
        <begin position="230"/>
        <end position="240"/>
    </location>
</feature>
<evidence type="ECO:0000256" key="5">
    <source>
        <dbReference type="SAM" id="MobiDB-lite"/>
    </source>
</evidence>
<dbReference type="InterPro" id="IPR051328">
    <property type="entry name" value="T7SS_ABC-Transporter"/>
</dbReference>
<comment type="caution">
    <text evidence="7">The sequence shown here is derived from an EMBL/GenBank/DDBJ whole genome shotgun (WGS) entry which is preliminary data.</text>
</comment>
<keyword evidence="3 6" id="KW-1133">Transmembrane helix</keyword>
<organism evidence="7 8">
    <name type="scientific">Leucobacter weissii</name>
    <dbReference type="NCBI Taxonomy" id="1983706"/>
    <lineage>
        <taxon>Bacteria</taxon>
        <taxon>Bacillati</taxon>
        <taxon>Actinomycetota</taxon>
        <taxon>Actinomycetes</taxon>
        <taxon>Micrococcales</taxon>
        <taxon>Microbacteriaceae</taxon>
        <taxon>Leucobacter</taxon>
    </lineage>
</organism>
<dbReference type="PANTHER" id="PTHR43077">
    <property type="entry name" value="TRANSPORT PERMEASE YVFS-RELATED"/>
    <property type="match status" value="1"/>
</dbReference>
<gene>
    <name evidence="7" type="ORF">J4H92_11960</name>
</gene>
<dbReference type="Gene3D" id="1.10.287.950">
    <property type="entry name" value="Methyl-accepting chemotaxis protein"/>
    <property type="match status" value="2"/>
</dbReference>
<dbReference type="NCBIfam" id="TIGR03061">
    <property type="entry name" value="pip_yhgE_Nterm"/>
    <property type="match status" value="1"/>
</dbReference>
<evidence type="ECO:0000256" key="3">
    <source>
        <dbReference type="ARBA" id="ARBA00022989"/>
    </source>
</evidence>
<dbReference type="SUPFAM" id="SSF58104">
    <property type="entry name" value="Methyl-accepting chemotaxis protein (MCP) signaling domain"/>
    <property type="match status" value="1"/>
</dbReference>
<evidence type="ECO:0000313" key="7">
    <source>
        <dbReference type="EMBL" id="MBO1902660.1"/>
    </source>
</evidence>
<feature type="transmembrane region" description="Helical" evidence="6">
    <location>
        <begin position="592"/>
        <end position="611"/>
    </location>
</feature>
<reference evidence="7" key="1">
    <citation type="submission" date="2021-03" db="EMBL/GenBank/DDBJ databases">
        <title>Leucobacter chromiisoli sp. nov., isolated from chromium-containing soil of chemical plant.</title>
        <authorList>
            <person name="Xu Z."/>
        </authorList>
    </citation>
    <scope>NUCLEOTIDE SEQUENCE</scope>
    <source>
        <strain evidence="7">S27</strain>
    </source>
</reference>
<keyword evidence="4 6" id="KW-0472">Membrane</keyword>
<comment type="subcellular location">
    <subcellularLocation>
        <location evidence="1">Membrane</location>
        <topology evidence="1">Multi-pass membrane protein</topology>
    </subcellularLocation>
</comment>
<keyword evidence="8" id="KW-1185">Reference proteome</keyword>
<dbReference type="NCBIfam" id="TIGR03057">
    <property type="entry name" value="xxxLxxG_by_4"/>
    <property type="match status" value="5"/>
</dbReference>
<accession>A0A939MLW4</accession>
<feature type="region of interest" description="Disordered" evidence="5">
    <location>
        <begin position="229"/>
        <end position="254"/>
    </location>
</feature>